<feature type="region of interest" description="Disordered" evidence="7">
    <location>
        <begin position="1"/>
        <end position="82"/>
    </location>
</feature>
<evidence type="ECO:0000256" key="4">
    <source>
        <dbReference type="ARBA" id="ARBA00023015"/>
    </source>
</evidence>
<feature type="domain" description="Histone deacetylase complex subunit SAP30 Sin3 binding" evidence="8">
    <location>
        <begin position="211"/>
        <end position="244"/>
    </location>
</feature>
<keyword evidence="10" id="KW-1185">Reference proteome</keyword>
<evidence type="ECO:0000256" key="3">
    <source>
        <dbReference type="ARBA" id="ARBA00022491"/>
    </source>
</evidence>
<accession>A0A167VSF6</accession>
<dbReference type="EMBL" id="AZGZ01000029">
    <property type="protein sequence ID" value="KZZ87945.1"/>
    <property type="molecule type" value="Genomic_DNA"/>
</dbReference>
<keyword evidence="4" id="KW-0805">Transcription regulation</keyword>
<dbReference type="GO" id="GO:0005634">
    <property type="term" value="C:nucleus"/>
    <property type="evidence" value="ECO:0007669"/>
    <property type="project" value="UniProtKB-SubCell"/>
</dbReference>
<organism evidence="9 10">
    <name type="scientific">Ascosphaera apis ARSEF 7405</name>
    <dbReference type="NCBI Taxonomy" id="392613"/>
    <lineage>
        <taxon>Eukaryota</taxon>
        <taxon>Fungi</taxon>
        <taxon>Dikarya</taxon>
        <taxon>Ascomycota</taxon>
        <taxon>Pezizomycotina</taxon>
        <taxon>Eurotiomycetes</taxon>
        <taxon>Eurotiomycetidae</taxon>
        <taxon>Onygenales</taxon>
        <taxon>Ascosphaeraceae</taxon>
        <taxon>Ascosphaera</taxon>
    </lineage>
</organism>
<evidence type="ECO:0000256" key="2">
    <source>
        <dbReference type="ARBA" id="ARBA00006283"/>
    </source>
</evidence>
<evidence type="ECO:0000256" key="5">
    <source>
        <dbReference type="ARBA" id="ARBA00023163"/>
    </source>
</evidence>
<dbReference type="PANTHER" id="PTHR13286:SF23">
    <property type="entry name" value="HISTONE DEACETYLASE COMPLEX SUBUNIT SAP30 SIN3 BINDING DOMAIN-CONTAINING PROTEIN"/>
    <property type="match status" value="1"/>
</dbReference>
<keyword evidence="3" id="KW-0678">Repressor</keyword>
<feature type="compositionally biased region" description="Low complexity" evidence="7">
    <location>
        <begin position="18"/>
        <end position="81"/>
    </location>
</feature>
<dbReference type="InterPro" id="IPR025718">
    <property type="entry name" value="SAP30_Sin3-bd"/>
</dbReference>
<dbReference type="InterPro" id="IPR024145">
    <property type="entry name" value="His_deAcase_SAP30/SAP30L"/>
</dbReference>
<keyword evidence="6" id="KW-0539">Nucleus</keyword>
<dbReference type="PANTHER" id="PTHR13286">
    <property type="entry name" value="SAP30"/>
    <property type="match status" value="1"/>
</dbReference>
<name>A0A167VSF6_9EURO</name>
<comment type="similarity">
    <text evidence="2">Belongs to the SAP30 family.</text>
</comment>
<evidence type="ECO:0000256" key="6">
    <source>
        <dbReference type="ARBA" id="ARBA00023242"/>
    </source>
</evidence>
<evidence type="ECO:0000256" key="7">
    <source>
        <dbReference type="SAM" id="MobiDB-lite"/>
    </source>
</evidence>
<evidence type="ECO:0000259" key="8">
    <source>
        <dbReference type="Pfam" id="PF13867"/>
    </source>
</evidence>
<protein>
    <recommendedName>
        <fullName evidence="8">Histone deacetylase complex subunit SAP30 Sin3 binding domain-containing protein</fullName>
    </recommendedName>
</protein>
<keyword evidence="5" id="KW-0804">Transcription</keyword>
<dbReference type="Gene3D" id="6.10.160.20">
    <property type="match status" value="1"/>
</dbReference>
<dbReference type="AlphaFoldDB" id="A0A167VSF6"/>
<comment type="caution">
    <text evidence="9">The sequence shown here is derived from an EMBL/GenBank/DDBJ whole genome shotgun (WGS) entry which is preliminary data.</text>
</comment>
<evidence type="ECO:0000313" key="9">
    <source>
        <dbReference type="EMBL" id="KZZ87945.1"/>
    </source>
</evidence>
<evidence type="ECO:0000256" key="1">
    <source>
        <dbReference type="ARBA" id="ARBA00004123"/>
    </source>
</evidence>
<comment type="subcellular location">
    <subcellularLocation>
        <location evidence="1">Nucleus</location>
    </subcellularLocation>
</comment>
<sequence length="258" mass="28635">MAPPRRTAAAVDDAKADGTVTSTTKSGTTSRSRKNAASSAAKAAAAENNAASGTATDPQQQQQQPQPQTQQQQKQQQQQHQVDWSSMPISVLHDYRYAYNLQCPSSYGSQIAQIYLSQGIGLQSPTAIAARRAQRAEHQRKSELGNHHNTRRLSTTNGHDQYSLQGLRKEKEFSNGAGLKTKNAPNYNMPVYALHRTMSPGAHQSHLVQGRVSKDHLASNVRRHFNSCGLVEQDAIARFLYKVREERKGKEFRIRFSP</sequence>
<dbReference type="Pfam" id="PF13867">
    <property type="entry name" value="SAP30_Sin3_bdg"/>
    <property type="match status" value="1"/>
</dbReference>
<dbReference type="Proteomes" id="UP000242877">
    <property type="component" value="Unassembled WGS sequence"/>
</dbReference>
<feature type="region of interest" description="Disordered" evidence="7">
    <location>
        <begin position="139"/>
        <end position="158"/>
    </location>
</feature>
<gene>
    <name evidence="9" type="ORF">AAP_05211</name>
</gene>
<dbReference type="OrthoDB" id="510958at2759"/>
<evidence type="ECO:0000313" key="10">
    <source>
        <dbReference type="Proteomes" id="UP000242877"/>
    </source>
</evidence>
<dbReference type="VEuPathDB" id="FungiDB:AAP_05211"/>
<dbReference type="InterPro" id="IPR038291">
    <property type="entry name" value="SAP30_C_sf"/>
</dbReference>
<proteinExistence type="inferred from homology"/>
<reference evidence="9 10" key="1">
    <citation type="journal article" date="2016" name="Genome Biol. Evol.">
        <title>Divergent and convergent evolution of fungal pathogenicity.</title>
        <authorList>
            <person name="Shang Y."/>
            <person name="Xiao G."/>
            <person name="Zheng P."/>
            <person name="Cen K."/>
            <person name="Zhan S."/>
            <person name="Wang C."/>
        </authorList>
    </citation>
    <scope>NUCLEOTIDE SEQUENCE [LARGE SCALE GENOMIC DNA]</scope>
    <source>
        <strain evidence="9 10">ARSEF 7405</strain>
    </source>
</reference>